<feature type="region of interest" description="Disordered" evidence="1">
    <location>
        <begin position="1"/>
        <end position="35"/>
    </location>
</feature>
<evidence type="ECO:0000313" key="2">
    <source>
        <dbReference type="Proteomes" id="UP000887565"/>
    </source>
</evidence>
<name>A0A915KJT2_ROMCU</name>
<proteinExistence type="predicted"/>
<dbReference type="Proteomes" id="UP000887565">
    <property type="component" value="Unplaced"/>
</dbReference>
<protein>
    <submittedName>
        <fullName evidence="3">Uncharacterized protein</fullName>
    </submittedName>
</protein>
<evidence type="ECO:0000313" key="3">
    <source>
        <dbReference type="WBParaSite" id="nRc.2.0.1.t38271-RA"/>
    </source>
</evidence>
<sequence length="70" mass="8261">MIASTLFFGRQRERETEHQRSLFSSSHHKSNNSKNVTSVAVMNPGYCQWVKEFLEKAREEFKQKWENPAS</sequence>
<reference evidence="3" key="1">
    <citation type="submission" date="2022-11" db="UniProtKB">
        <authorList>
            <consortium name="WormBaseParasite"/>
        </authorList>
    </citation>
    <scope>IDENTIFICATION</scope>
</reference>
<feature type="compositionally biased region" description="Basic and acidic residues" evidence="1">
    <location>
        <begin position="10"/>
        <end position="20"/>
    </location>
</feature>
<accession>A0A915KJT2</accession>
<organism evidence="2 3">
    <name type="scientific">Romanomermis culicivorax</name>
    <name type="common">Nematode worm</name>
    <dbReference type="NCBI Taxonomy" id="13658"/>
    <lineage>
        <taxon>Eukaryota</taxon>
        <taxon>Metazoa</taxon>
        <taxon>Ecdysozoa</taxon>
        <taxon>Nematoda</taxon>
        <taxon>Enoplea</taxon>
        <taxon>Dorylaimia</taxon>
        <taxon>Mermithida</taxon>
        <taxon>Mermithoidea</taxon>
        <taxon>Mermithidae</taxon>
        <taxon>Romanomermis</taxon>
    </lineage>
</organism>
<keyword evidence="2" id="KW-1185">Reference proteome</keyword>
<evidence type="ECO:0000256" key="1">
    <source>
        <dbReference type="SAM" id="MobiDB-lite"/>
    </source>
</evidence>
<dbReference type="AlphaFoldDB" id="A0A915KJT2"/>
<dbReference type="WBParaSite" id="nRc.2.0.1.t38271-RA">
    <property type="protein sequence ID" value="nRc.2.0.1.t38271-RA"/>
    <property type="gene ID" value="nRc.2.0.1.g38271"/>
</dbReference>